<dbReference type="SMART" id="SM00409">
    <property type="entry name" value="IG"/>
    <property type="match status" value="1"/>
</dbReference>
<gene>
    <name evidence="12" type="ORF">N334_05124</name>
</gene>
<evidence type="ECO:0000256" key="9">
    <source>
        <dbReference type="ARBA" id="ARBA00023288"/>
    </source>
</evidence>
<dbReference type="InterPro" id="IPR036179">
    <property type="entry name" value="Ig-like_dom_sf"/>
</dbReference>
<dbReference type="InterPro" id="IPR003599">
    <property type="entry name" value="Ig_sub"/>
</dbReference>
<name>A0A091TYN1_PELCR</name>
<evidence type="ECO:0000256" key="2">
    <source>
        <dbReference type="ARBA" id="ARBA00022475"/>
    </source>
</evidence>
<dbReference type="Proteomes" id="UP000054150">
    <property type="component" value="Unassembled WGS sequence"/>
</dbReference>
<dbReference type="Gene3D" id="2.60.40.10">
    <property type="entry name" value="Immunoglobulins"/>
    <property type="match status" value="3"/>
</dbReference>
<keyword evidence="3" id="KW-0732">Signal</keyword>
<dbReference type="Pfam" id="PF13927">
    <property type="entry name" value="Ig_3"/>
    <property type="match status" value="2"/>
</dbReference>
<dbReference type="GO" id="GO:0016020">
    <property type="term" value="C:membrane"/>
    <property type="evidence" value="ECO:0007669"/>
    <property type="project" value="UniProtKB-SubCell"/>
</dbReference>
<dbReference type="InterPro" id="IPR007110">
    <property type="entry name" value="Ig-like_dom"/>
</dbReference>
<evidence type="ECO:0000256" key="4">
    <source>
        <dbReference type="ARBA" id="ARBA00022737"/>
    </source>
</evidence>
<organism evidence="12 13">
    <name type="scientific">Pelecanus crispus</name>
    <name type="common">Dalmatian pelican</name>
    <dbReference type="NCBI Taxonomy" id="36300"/>
    <lineage>
        <taxon>Eukaryota</taxon>
        <taxon>Metazoa</taxon>
        <taxon>Chordata</taxon>
        <taxon>Craniata</taxon>
        <taxon>Vertebrata</taxon>
        <taxon>Euteleostomi</taxon>
        <taxon>Archelosauria</taxon>
        <taxon>Archosauria</taxon>
        <taxon>Dinosauria</taxon>
        <taxon>Saurischia</taxon>
        <taxon>Theropoda</taxon>
        <taxon>Coelurosauria</taxon>
        <taxon>Aves</taxon>
        <taxon>Neognathae</taxon>
        <taxon>Neoaves</taxon>
        <taxon>Aequornithes</taxon>
        <taxon>Pelecaniformes</taxon>
        <taxon>Pelecanidae</taxon>
        <taxon>Pelecanus</taxon>
    </lineage>
</organism>
<evidence type="ECO:0000256" key="1">
    <source>
        <dbReference type="ARBA" id="ARBA00004236"/>
    </source>
</evidence>
<comment type="subcellular location">
    <subcellularLocation>
        <location evidence="1">Cell membrane</location>
    </subcellularLocation>
</comment>
<evidence type="ECO:0000256" key="3">
    <source>
        <dbReference type="ARBA" id="ARBA00022729"/>
    </source>
</evidence>
<dbReference type="SMART" id="SM00408">
    <property type="entry name" value="IGc2"/>
    <property type="match status" value="2"/>
</dbReference>
<dbReference type="InterPro" id="IPR013783">
    <property type="entry name" value="Ig-like_fold"/>
</dbReference>
<evidence type="ECO:0000256" key="5">
    <source>
        <dbReference type="ARBA" id="ARBA00022889"/>
    </source>
</evidence>
<proteinExistence type="predicted"/>
<evidence type="ECO:0000256" key="10">
    <source>
        <dbReference type="ARBA" id="ARBA00038703"/>
    </source>
</evidence>
<dbReference type="InterPro" id="IPR003598">
    <property type="entry name" value="Ig_sub2"/>
</dbReference>
<keyword evidence="5" id="KW-0130">Cell adhesion</keyword>
<evidence type="ECO:0000259" key="11">
    <source>
        <dbReference type="PROSITE" id="PS50835"/>
    </source>
</evidence>
<accession>A0A091TYN1</accession>
<keyword evidence="13" id="KW-1185">Reference proteome</keyword>
<dbReference type="GO" id="GO:0098609">
    <property type="term" value="P:cell-cell adhesion"/>
    <property type="evidence" value="ECO:0007669"/>
    <property type="project" value="TreeGrafter"/>
</dbReference>
<keyword evidence="7" id="KW-1015">Disulfide bond</keyword>
<evidence type="ECO:0000256" key="7">
    <source>
        <dbReference type="ARBA" id="ARBA00023157"/>
    </source>
</evidence>
<evidence type="ECO:0000256" key="8">
    <source>
        <dbReference type="ARBA" id="ARBA00023180"/>
    </source>
</evidence>
<feature type="domain" description="Ig-like" evidence="11">
    <location>
        <begin position="64"/>
        <end position="161"/>
    </location>
</feature>
<dbReference type="PANTHER" id="PTHR44170">
    <property type="entry name" value="PROTEIN SIDEKICK"/>
    <property type="match status" value="1"/>
</dbReference>
<reference evidence="12 13" key="1">
    <citation type="submission" date="2014-04" db="EMBL/GenBank/DDBJ databases">
        <title>Genome evolution of avian class.</title>
        <authorList>
            <person name="Zhang G."/>
            <person name="Li C."/>
        </authorList>
    </citation>
    <scope>NUCLEOTIDE SEQUENCE [LARGE SCALE GENOMIC DNA]</scope>
    <source>
        <strain evidence="12">BGI_N334</strain>
    </source>
</reference>
<dbReference type="AlphaFoldDB" id="A0A091TYN1"/>
<keyword evidence="8" id="KW-0325">Glycoprotein</keyword>
<feature type="non-terminal residue" evidence="12">
    <location>
        <position position="214"/>
    </location>
</feature>
<keyword evidence="9" id="KW-0449">Lipoprotein</keyword>
<dbReference type="PANTHER" id="PTHR44170:SF18">
    <property type="entry name" value="CONTACTIN 3B-RELATED"/>
    <property type="match status" value="1"/>
</dbReference>
<dbReference type="EMBL" id="KK491545">
    <property type="protein sequence ID" value="KFQ63651.1"/>
    <property type="molecule type" value="Genomic_DNA"/>
</dbReference>
<keyword evidence="6" id="KW-0472">Membrane</keyword>
<keyword evidence="2" id="KW-1003">Cell membrane</keyword>
<feature type="non-terminal residue" evidence="12">
    <location>
        <position position="1"/>
    </location>
</feature>
<sequence>PVPTISWRRADGKQIPRKARRHRSSGLLEIPNFQQEDAGLYECVAENVRGKNVARGQLTFYAQPNWIQKISDAHAAIEESVVWACRASGRPKPSTTTAGFMLQGGISLFTSFYLFYCFLQGRVQLEQGSLTITNVSLSDAGMYQCVAENRHGIIFASAELHVIAIGPDFSKTLLKKLTLVKVGGEVIIECKPKASPRPTYSWKKGKDILRENER</sequence>
<keyword evidence="4" id="KW-0677">Repeat</keyword>
<evidence type="ECO:0000313" key="13">
    <source>
        <dbReference type="Proteomes" id="UP000054150"/>
    </source>
</evidence>
<dbReference type="SUPFAM" id="SSF48726">
    <property type="entry name" value="Immunoglobulin"/>
    <property type="match status" value="3"/>
</dbReference>
<dbReference type="PROSITE" id="PS50835">
    <property type="entry name" value="IG_LIKE"/>
    <property type="match status" value="2"/>
</dbReference>
<evidence type="ECO:0000313" key="12">
    <source>
        <dbReference type="EMBL" id="KFQ63651.1"/>
    </source>
</evidence>
<evidence type="ECO:0000256" key="6">
    <source>
        <dbReference type="ARBA" id="ARBA00023136"/>
    </source>
</evidence>
<comment type="subunit">
    <text evidence="10">Interacts with PTPRG.</text>
</comment>
<protein>
    <submittedName>
        <fullName evidence="12">Contactin-4</fullName>
    </submittedName>
</protein>
<feature type="domain" description="Ig-like" evidence="11">
    <location>
        <begin position="1"/>
        <end position="54"/>
    </location>
</feature>